<dbReference type="PANTHER" id="PTHR42928:SF5">
    <property type="entry name" value="BLR1237 PROTEIN"/>
    <property type="match status" value="1"/>
</dbReference>
<dbReference type="PANTHER" id="PTHR42928">
    <property type="entry name" value="TRICARBOXYLATE-BINDING PROTEIN"/>
    <property type="match status" value="1"/>
</dbReference>
<sequence length="322" mass="33693">MKLRAMMLSLLALASVACSAHADDTADYPSKKIKMLLPFGAGGGGDVLGRLLADRMGKRLGQTIYVENRTGAAGTIGAQQAATSPPDGYTITIGGMTTHVLAPAVYPNLPYNPIKDFTTIGRIGTSSILLIATKDFPASDLRGLTELSKKGEPIQYGSWGVGSTGHFCGEILSQKAGVRLQHVPFSGAAKLANDLMGGHISVGLVDMATGTPLVKDGKLKALAVCGGRSPSLPDVASYKEQGVDFERSLSWVMYAPAGVPAPVAQKISASLKESLAEADIAEKLLALGISVDFIAGDQQRDINARDIEAWKQVASDAKIEVK</sequence>
<dbReference type="AlphaFoldDB" id="A0A0R3LK22"/>
<feature type="chain" id="PRO_5006443148" evidence="2">
    <location>
        <begin position="23"/>
        <end position="322"/>
    </location>
</feature>
<keyword evidence="2" id="KW-0732">Signal</keyword>
<accession>A0A0R3LK22</accession>
<dbReference type="PROSITE" id="PS51257">
    <property type="entry name" value="PROKAR_LIPOPROTEIN"/>
    <property type="match status" value="1"/>
</dbReference>
<comment type="similarity">
    <text evidence="1">Belongs to the UPF0065 (bug) family.</text>
</comment>
<dbReference type="EMBL" id="LLXZ01000093">
    <property type="protein sequence ID" value="KRR08073.1"/>
    <property type="molecule type" value="Genomic_DNA"/>
</dbReference>
<protein>
    <submittedName>
        <fullName evidence="3">Twin-arginine translocation pathway signal</fullName>
    </submittedName>
</protein>
<dbReference type="OrthoDB" id="7374709at2"/>
<feature type="signal peptide" evidence="2">
    <location>
        <begin position="1"/>
        <end position="22"/>
    </location>
</feature>
<dbReference type="Proteomes" id="UP000050863">
    <property type="component" value="Unassembled WGS sequence"/>
</dbReference>
<organism evidence="3 4">
    <name type="scientific">Bradyrhizobium jicamae</name>
    <dbReference type="NCBI Taxonomy" id="280332"/>
    <lineage>
        <taxon>Bacteria</taxon>
        <taxon>Pseudomonadati</taxon>
        <taxon>Pseudomonadota</taxon>
        <taxon>Alphaproteobacteria</taxon>
        <taxon>Hyphomicrobiales</taxon>
        <taxon>Nitrobacteraceae</taxon>
        <taxon>Bradyrhizobium</taxon>
    </lineage>
</organism>
<dbReference type="InterPro" id="IPR042100">
    <property type="entry name" value="Bug_dom1"/>
</dbReference>
<evidence type="ECO:0000256" key="1">
    <source>
        <dbReference type="ARBA" id="ARBA00006987"/>
    </source>
</evidence>
<dbReference type="Gene3D" id="3.40.190.10">
    <property type="entry name" value="Periplasmic binding protein-like II"/>
    <property type="match status" value="1"/>
</dbReference>
<dbReference type="Pfam" id="PF03401">
    <property type="entry name" value="TctC"/>
    <property type="match status" value="1"/>
</dbReference>
<proteinExistence type="inferred from homology"/>
<name>A0A0R3LK22_9BRAD</name>
<dbReference type="PIRSF" id="PIRSF017082">
    <property type="entry name" value="YflP"/>
    <property type="match status" value="1"/>
</dbReference>
<dbReference type="Gene3D" id="3.40.190.150">
    <property type="entry name" value="Bordetella uptake gene, domain 1"/>
    <property type="match status" value="1"/>
</dbReference>
<keyword evidence="4" id="KW-1185">Reference proteome</keyword>
<comment type="caution">
    <text evidence="3">The sequence shown here is derived from an EMBL/GenBank/DDBJ whole genome shotgun (WGS) entry which is preliminary data.</text>
</comment>
<dbReference type="InterPro" id="IPR005064">
    <property type="entry name" value="BUG"/>
</dbReference>
<dbReference type="STRING" id="280332.CQ12_14570"/>
<dbReference type="CDD" id="cd07012">
    <property type="entry name" value="PBP2_Bug_TTT"/>
    <property type="match status" value="1"/>
</dbReference>
<dbReference type="RefSeq" id="WP_057835995.1">
    <property type="nucleotide sequence ID" value="NZ_LLXZ01000093.1"/>
</dbReference>
<gene>
    <name evidence="3" type="ORF">CQ12_14570</name>
</gene>
<evidence type="ECO:0000256" key="2">
    <source>
        <dbReference type="SAM" id="SignalP"/>
    </source>
</evidence>
<evidence type="ECO:0000313" key="4">
    <source>
        <dbReference type="Proteomes" id="UP000050863"/>
    </source>
</evidence>
<reference evidence="3 4" key="1">
    <citation type="submission" date="2014-03" db="EMBL/GenBank/DDBJ databases">
        <title>Bradyrhizobium valentinum sp. nov., isolated from effective nodules of Lupinus mariae-josephae, a lupine endemic of basic-lime soils in Eastern Spain.</title>
        <authorList>
            <person name="Duran D."/>
            <person name="Rey L."/>
            <person name="Navarro A."/>
            <person name="Busquets A."/>
            <person name="Imperial J."/>
            <person name="Ruiz-Argueso T."/>
        </authorList>
    </citation>
    <scope>NUCLEOTIDE SEQUENCE [LARGE SCALE GENOMIC DNA]</scope>
    <source>
        <strain evidence="3 4">PAC68</strain>
    </source>
</reference>
<evidence type="ECO:0000313" key="3">
    <source>
        <dbReference type="EMBL" id="KRR08073.1"/>
    </source>
</evidence>
<dbReference type="SUPFAM" id="SSF53850">
    <property type="entry name" value="Periplasmic binding protein-like II"/>
    <property type="match status" value="1"/>
</dbReference>